<organism evidence="3 4">
    <name type="scientific">Micromonospora yangpuensis</name>
    <dbReference type="NCBI Taxonomy" id="683228"/>
    <lineage>
        <taxon>Bacteria</taxon>
        <taxon>Bacillati</taxon>
        <taxon>Actinomycetota</taxon>
        <taxon>Actinomycetes</taxon>
        <taxon>Micromonosporales</taxon>
        <taxon>Micromonosporaceae</taxon>
        <taxon>Micromonospora</taxon>
    </lineage>
</organism>
<name>A0A1C6VF72_9ACTN</name>
<evidence type="ECO:0000256" key="1">
    <source>
        <dbReference type="ARBA" id="ARBA00023125"/>
    </source>
</evidence>
<dbReference type="GO" id="GO:0003677">
    <property type="term" value="F:DNA binding"/>
    <property type="evidence" value="ECO:0007669"/>
    <property type="project" value="UniProtKB-KW"/>
</dbReference>
<dbReference type="InterPro" id="IPR010982">
    <property type="entry name" value="Lambda_DNA-bd_dom_sf"/>
</dbReference>
<dbReference type="InterPro" id="IPR001387">
    <property type="entry name" value="Cro/C1-type_HTH"/>
</dbReference>
<keyword evidence="4" id="KW-1185">Reference proteome</keyword>
<dbReference type="STRING" id="683228.GA0070617_5532"/>
<dbReference type="PANTHER" id="PTHR46797:SF1">
    <property type="entry name" value="METHYLPHOSPHONATE SYNTHASE"/>
    <property type="match status" value="1"/>
</dbReference>
<dbReference type="AlphaFoldDB" id="A0A1C6VF72"/>
<proteinExistence type="predicted"/>
<dbReference type="SMART" id="SM00530">
    <property type="entry name" value="HTH_XRE"/>
    <property type="match status" value="1"/>
</dbReference>
<dbReference type="Proteomes" id="UP000198937">
    <property type="component" value="Unassembled WGS sequence"/>
</dbReference>
<dbReference type="PANTHER" id="PTHR46797">
    <property type="entry name" value="HTH-TYPE TRANSCRIPTIONAL REGULATOR"/>
    <property type="match status" value="1"/>
</dbReference>
<reference evidence="3 4" key="1">
    <citation type="submission" date="2016-06" db="EMBL/GenBank/DDBJ databases">
        <authorList>
            <person name="Kjaerup R.B."/>
            <person name="Dalgaard T.S."/>
            <person name="Juul-Madsen H.R."/>
        </authorList>
    </citation>
    <scope>NUCLEOTIDE SEQUENCE [LARGE SCALE GENOMIC DNA]</scope>
    <source>
        <strain evidence="3 4">DSM 45577</strain>
    </source>
</reference>
<dbReference type="CDD" id="cd00093">
    <property type="entry name" value="HTH_XRE"/>
    <property type="match status" value="1"/>
</dbReference>
<dbReference type="PROSITE" id="PS50943">
    <property type="entry name" value="HTH_CROC1"/>
    <property type="match status" value="1"/>
</dbReference>
<dbReference type="RefSeq" id="WP_091444931.1">
    <property type="nucleotide sequence ID" value="NZ_BMMJ01000007.1"/>
</dbReference>
<dbReference type="InterPro" id="IPR011990">
    <property type="entry name" value="TPR-like_helical_dom_sf"/>
</dbReference>
<dbReference type="GO" id="GO:0003700">
    <property type="term" value="F:DNA-binding transcription factor activity"/>
    <property type="evidence" value="ECO:0007669"/>
    <property type="project" value="TreeGrafter"/>
</dbReference>
<dbReference type="OrthoDB" id="3420984at2"/>
<accession>A0A1C6VF72</accession>
<dbReference type="GO" id="GO:0005829">
    <property type="term" value="C:cytosol"/>
    <property type="evidence" value="ECO:0007669"/>
    <property type="project" value="TreeGrafter"/>
</dbReference>
<dbReference type="EMBL" id="FMIA01000002">
    <property type="protein sequence ID" value="SCL64684.1"/>
    <property type="molecule type" value="Genomic_DNA"/>
</dbReference>
<feature type="domain" description="HTH cro/C1-type" evidence="2">
    <location>
        <begin position="9"/>
        <end position="64"/>
    </location>
</feature>
<evidence type="ECO:0000313" key="4">
    <source>
        <dbReference type="Proteomes" id="UP000198937"/>
    </source>
</evidence>
<dbReference type="Gene3D" id="1.25.40.10">
    <property type="entry name" value="Tetratricopeptide repeat domain"/>
    <property type="match status" value="1"/>
</dbReference>
<protein>
    <submittedName>
        <fullName evidence="3">Transcriptional regulator, contains XRE-family HTH domain</fullName>
    </submittedName>
</protein>
<dbReference type="Gene3D" id="1.10.260.40">
    <property type="entry name" value="lambda repressor-like DNA-binding domains"/>
    <property type="match status" value="1"/>
</dbReference>
<evidence type="ECO:0000313" key="3">
    <source>
        <dbReference type="EMBL" id="SCL64684.1"/>
    </source>
</evidence>
<dbReference type="InterPro" id="IPR050807">
    <property type="entry name" value="TransReg_Diox_bact_type"/>
</dbReference>
<dbReference type="SUPFAM" id="SSF47413">
    <property type="entry name" value="lambda repressor-like DNA-binding domains"/>
    <property type="match status" value="1"/>
</dbReference>
<sequence>MESTIGENLAKIRREAQLTQEHLAERSGVSIEVIQKLEQGRRKGARIPTLNKLARALGVPTSALFGDTAAAAADREPDAQPLSLVGVRQVLTPAAGLDGTRLVTRPSATPPTQDGVRRAVLAANTVYHANDYAEAIRIVPSVLTDAGALVDATDGDARIEAHVLASQAHTLAGRLLIQLRQLDLAHLALTRALDHARHGGDHVTGAAVVAPMCWLLLRQGRLAESEQLAVQTADQVEPRLSTATPAELASWGYLLMKAASAAARDARLDDATNMLDLAMAGAHRLGGQPVPSADVLGCDFSVEGVQQMRVEASVIAGQPDQALALAREVHRSAGVTPSSRQRHRLDVAWSYMETSRYAEATEVLQDLAARAPAWLRQQKYARDIVQSIAAGRRRAMTSELAELAELVGCSR</sequence>
<gene>
    <name evidence="3" type="ORF">GA0070617_5532</name>
</gene>
<dbReference type="Pfam" id="PF12844">
    <property type="entry name" value="HTH_19"/>
    <property type="match status" value="1"/>
</dbReference>
<evidence type="ECO:0000259" key="2">
    <source>
        <dbReference type="PROSITE" id="PS50943"/>
    </source>
</evidence>
<dbReference type="SUPFAM" id="SSF48452">
    <property type="entry name" value="TPR-like"/>
    <property type="match status" value="1"/>
</dbReference>
<keyword evidence="1" id="KW-0238">DNA-binding</keyword>